<organism evidence="1 2">
    <name type="scientific">Holothuria leucospilota</name>
    <name type="common">Black long sea cucumber</name>
    <name type="synonym">Mertensiothuria leucospilota</name>
    <dbReference type="NCBI Taxonomy" id="206669"/>
    <lineage>
        <taxon>Eukaryota</taxon>
        <taxon>Metazoa</taxon>
        <taxon>Echinodermata</taxon>
        <taxon>Eleutherozoa</taxon>
        <taxon>Echinozoa</taxon>
        <taxon>Holothuroidea</taxon>
        <taxon>Aspidochirotacea</taxon>
        <taxon>Aspidochirotida</taxon>
        <taxon>Holothuriidae</taxon>
        <taxon>Holothuria</taxon>
    </lineage>
</organism>
<sequence length="368" mass="41390">MYDYEAAEFAGNMVKPGSSVFGNSLIFLARSLAKIDDTPWEKAPLMHPGSYIVDSRRSDAVIALGIFLLESELKFKEKIVQYLLNLLKGLPSACWLDDNSHSTVQCLPLSENFTFCLTAILSDVAVRDEDLKDQIVHAQMEVLQALAMTCQQPGDITEEILCRHVIPAFIGMIRAMCLTQDSENGVPLFCSFFPSGTLKPKKQESSIDSMDHLTYNSFRPIIYPAMVPHIKALSDPSSSAQFCLKNHSLENVDNSENSVISSDGQFAYLFQVVGAIYKHKESIEKEKKETEGSFIELSLHQLQSFLSVARSMLQEKVLQSLDDMASKISHLGLRDFPYKSFCEIISFVFITYFNHLIEVQSGEFYMKL</sequence>
<evidence type="ECO:0000313" key="1">
    <source>
        <dbReference type="EMBL" id="KAJ8042769.1"/>
    </source>
</evidence>
<proteinExistence type="predicted"/>
<gene>
    <name evidence="1" type="ORF">HOLleu_09622</name>
</gene>
<evidence type="ECO:0000313" key="2">
    <source>
        <dbReference type="Proteomes" id="UP001152320"/>
    </source>
</evidence>
<protein>
    <submittedName>
        <fullName evidence="1">Phosphatidylinositol 4-kinase alpha</fullName>
    </submittedName>
</protein>
<keyword evidence="2" id="KW-1185">Reference proteome</keyword>
<dbReference type="OrthoDB" id="10264149at2759"/>
<comment type="caution">
    <text evidence="1">The sequence shown here is derived from an EMBL/GenBank/DDBJ whole genome shotgun (WGS) entry which is preliminary data.</text>
</comment>
<reference evidence="1" key="1">
    <citation type="submission" date="2021-10" db="EMBL/GenBank/DDBJ databases">
        <title>Tropical sea cucumber genome reveals ecological adaptation and Cuvierian tubules defense mechanism.</title>
        <authorList>
            <person name="Chen T."/>
        </authorList>
    </citation>
    <scope>NUCLEOTIDE SEQUENCE</scope>
    <source>
        <strain evidence="1">Nanhai2018</strain>
        <tissue evidence="1">Muscle</tissue>
    </source>
</reference>
<dbReference type="AlphaFoldDB" id="A0A9Q1CDY9"/>
<dbReference type="EMBL" id="JAIZAY010000004">
    <property type="protein sequence ID" value="KAJ8042769.1"/>
    <property type="molecule type" value="Genomic_DNA"/>
</dbReference>
<accession>A0A9Q1CDY9</accession>
<dbReference type="Proteomes" id="UP001152320">
    <property type="component" value="Chromosome 4"/>
</dbReference>
<name>A0A9Q1CDY9_HOLLE</name>